<keyword evidence="2" id="KW-0812">Transmembrane</keyword>
<keyword evidence="4" id="KW-1185">Reference proteome</keyword>
<dbReference type="PROSITE" id="PS51257">
    <property type="entry name" value="PROKAR_LIPOPROTEIN"/>
    <property type="match status" value="1"/>
</dbReference>
<comment type="caution">
    <text evidence="3">The sequence shown here is derived from an EMBL/GenBank/DDBJ whole genome shotgun (WGS) entry which is preliminary data.</text>
</comment>
<keyword evidence="1" id="KW-0175">Coiled coil</keyword>
<evidence type="ECO:0000313" key="3">
    <source>
        <dbReference type="EMBL" id="OWT55277.1"/>
    </source>
</evidence>
<sequence>MFDGLKPYAWLIDIAATLVIAAGCFFAGYHVRSLSAQRDAAKLTAGLATANSMAQATARQADAQYAYITEKADHDYQALVDSTATQVSTLSDTAQRLQQRLSAAKRARAAASHSAAGGSIDGTGTDWISGFAACAASYQQLATDDARRADKINGLQLYVKGVLQVQGAR</sequence>
<evidence type="ECO:0000256" key="1">
    <source>
        <dbReference type="SAM" id="Coils"/>
    </source>
</evidence>
<keyword evidence="2" id="KW-1133">Transmembrane helix</keyword>
<name>A0A225M1S6_9BURK</name>
<evidence type="ECO:0000313" key="4">
    <source>
        <dbReference type="Proteomes" id="UP000214603"/>
    </source>
</evidence>
<dbReference type="Proteomes" id="UP000214603">
    <property type="component" value="Unassembled WGS sequence"/>
</dbReference>
<evidence type="ECO:0000256" key="2">
    <source>
        <dbReference type="SAM" id="Phobius"/>
    </source>
</evidence>
<dbReference type="EMBL" id="NJIH01000013">
    <property type="protein sequence ID" value="OWT55277.1"/>
    <property type="molecule type" value="Genomic_DNA"/>
</dbReference>
<dbReference type="AlphaFoldDB" id="A0A225M1S6"/>
<organism evidence="3 4">
    <name type="scientific">Candidimonas nitroreducens</name>
    <dbReference type="NCBI Taxonomy" id="683354"/>
    <lineage>
        <taxon>Bacteria</taxon>
        <taxon>Pseudomonadati</taxon>
        <taxon>Pseudomonadota</taxon>
        <taxon>Betaproteobacteria</taxon>
        <taxon>Burkholderiales</taxon>
        <taxon>Alcaligenaceae</taxon>
        <taxon>Candidimonas</taxon>
    </lineage>
</organism>
<accession>A0A225M1S6</accession>
<gene>
    <name evidence="3" type="ORF">CEY11_21445</name>
</gene>
<proteinExistence type="predicted"/>
<feature type="coiled-coil region" evidence="1">
    <location>
        <begin position="87"/>
        <end position="114"/>
    </location>
</feature>
<keyword evidence="2" id="KW-0472">Membrane</keyword>
<protein>
    <submittedName>
        <fullName evidence="3">Uncharacterized protein</fullName>
    </submittedName>
</protein>
<reference evidence="4" key="1">
    <citation type="submission" date="2017-06" db="EMBL/GenBank/DDBJ databases">
        <title>Herbaspirillum phytohormonus sp. nov., isolated from the root nodule of Robinia pseudoacacia in lead-zinc mine.</title>
        <authorList>
            <person name="Fan M."/>
            <person name="Lin Y."/>
        </authorList>
    </citation>
    <scope>NUCLEOTIDE SEQUENCE [LARGE SCALE GENOMIC DNA]</scope>
    <source>
        <strain evidence="4">SC-089</strain>
    </source>
</reference>
<feature type="transmembrane region" description="Helical" evidence="2">
    <location>
        <begin position="7"/>
        <end position="29"/>
    </location>
</feature>